<dbReference type="Proteomes" id="UP000679312">
    <property type="component" value="Chromosome"/>
</dbReference>
<dbReference type="EMBL" id="CP053881">
    <property type="protein sequence ID" value="QWL60857.1"/>
    <property type="molecule type" value="Genomic_DNA"/>
</dbReference>
<dbReference type="GO" id="GO:0016757">
    <property type="term" value="F:glycosyltransferase activity"/>
    <property type="evidence" value="ECO:0007669"/>
    <property type="project" value="UniProtKB-KW"/>
</dbReference>
<evidence type="ECO:0000313" key="4">
    <source>
        <dbReference type="Proteomes" id="UP000679312"/>
    </source>
</evidence>
<dbReference type="AlphaFoldDB" id="A0ABD7EHR1"/>
<dbReference type="SUPFAM" id="SSF53756">
    <property type="entry name" value="UDP-Glycosyltransferase/glycogen phosphorylase"/>
    <property type="match status" value="1"/>
</dbReference>
<accession>A0ABD7EHR1</accession>
<keyword evidence="2" id="KW-0808">Transferase</keyword>
<dbReference type="InterPro" id="IPR051199">
    <property type="entry name" value="LPS_LOS_Heptosyltrfase"/>
</dbReference>
<evidence type="ECO:0000256" key="2">
    <source>
        <dbReference type="ARBA" id="ARBA00022679"/>
    </source>
</evidence>
<evidence type="ECO:0000313" key="3">
    <source>
        <dbReference type="EMBL" id="QWL60857.1"/>
    </source>
</evidence>
<proteinExistence type="predicted"/>
<name>A0ABD7EHR1_AERJA</name>
<keyword evidence="1" id="KW-0328">Glycosyltransferase</keyword>
<dbReference type="PANTHER" id="PTHR30160">
    <property type="entry name" value="TETRAACYLDISACCHARIDE 4'-KINASE-RELATED"/>
    <property type="match status" value="1"/>
</dbReference>
<reference evidence="3 4" key="1">
    <citation type="journal article" date="2021" name="Front. Microbiol.">
        <title>Prevalence and Genetic Analysis of Chromosomal mcr-3/7 in Aeromonas From U.S. Animal-Derived Samples.</title>
        <authorList>
            <person name="Wang Y."/>
            <person name="Hou N."/>
            <person name="Rasooly R."/>
            <person name="Gu Y."/>
            <person name="He X."/>
        </authorList>
    </citation>
    <scope>NUCLEOTIDE SEQUENCE [LARGE SCALE GENOMIC DNA]</scope>
    <source>
        <strain evidence="3 4">4608</strain>
    </source>
</reference>
<evidence type="ECO:0000256" key="1">
    <source>
        <dbReference type="ARBA" id="ARBA00022676"/>
    </source>
</evidence>
<dbReference type="InterPro" id="IPR002201">
    <property type="entry name" value="Glyco_trans_9"/>
</dbReference>
<dbReference type="Gene3D" id="3.40.50.2000">
    <property type="entry name" value="Glycogen Phosphorylase B"/>
    <property type="match status" value="2"/>
</dbReference>
<dbReference type="RefSeq" id="WP_215802436.1">
    <property type="nucleotide sequence ID" value="NZ_CP053881.1"/>
</dbReference>
<organism evidence="3 4">
    <name type="scientific">Aeromonas jandaei</name>
    <dbReference type="NCBI Taxonomy" id="650"/>
    <lineage>
        <taxon>Bacteria</taxon>
        <taxon>Pseudomonadati</taxon>
        <taxon>Pseudomonadota</taxon>
        <taxon>Gammaproteobacteria</taxon>
        <taxon>Aeromonadales</taxon>
        <taxon>Aeromonadaceae</taxon>
        <taxon>Aeromonas</taxon>
    </lineage>
</organism>
<gene>
    <name evidence="3" type="ORF">HQ399_00675</name>
</gene>
<protein>
    <submittedName>
        <fullName evidence="3">Glycosyltransferase family 9 protein</fullName>
    </submittedName>
</protein>
<dbReference type="Pfam" id="PF01075">
    <property type="entry name" value="Glyco_transf_9"/>
    <property type="match status" value="1"/>
</dbReference>
<sequence length="353" mass="40339">MQKDNVRRYFGIALFDRRKEVGVCLGSCPVLFIRWDAKLGDSIVSSWVARELKKCNPEREVWVVTSPSMKDFYKNEFLFDRVLTIKKRPSYRALKILCEEIGCVDYVVHFGKRLKMKDLFFLSRLKTNNIIGLDDKIKLINIKLGGESEKLHFVEKFKLALNKMGVEHPDSSYIVPKNPSTISKLKKKLKLRWPEDKLILCFNPFGSGSSRKMSVDLSVSLINEMLNKSDANIVLLCADDMKSEAQKITHMVSDVQRLYLYDEQSSLDTLVALMELSSGVISVDTATVHIASGLNKPLLGIYNNNPGNYSEWHPNSSMASVIFSSETFVEDVNLLSVEIFGKEFSSWYKNFFR</sequence>